<evidence type="ECO:0000256" key="5">
    <source>
        <dbReference type="ARBA" id="ARBA00023136"/>
    </source>
</evidence>
<dbReference type="InterPro" id="IPR006977">
    <property type="entry name" value="Yip1_dom"/>
</dbReference>
<feature type="transmembrane region" description="Helical" evidence="6">
    <location>
        <begin position="213"/>
        <end position="232"/>
    </location>
</feature>
<evidence type="ECO:0000313" key="8">
    <source>
        <dbReference type="EMBL" id="RXM91729.1"/>
    </source>
</evidence>
<reference evidence="8 9" key="1">
    <citation type="submission" date="2019-01" db="EMBL/GenBank/DDBJ databases">
        <title>Draft Genome and Complete Hox-Cluster Characterization of the Sterlet Sturgeon (Acipenser ruthenus).</title>
        <authorList>
            <person name="Wei Q."/>
        </authorList>
    </citation>
    <scope>NUCLEOTIDE SEQUENCE [LARGE SCALE GENOMIC DNA]</scope>
    <source>
        <strain evidence="8">WHYD16114868_AA</strain>
        <tissue evidence="8">Blood</tissue>
    </source>
</reference>
<comment type="caution">
    <text evidence="8">The sequence shown here is derived from an EMBL/GenBank/DDBJ whole genome shotgun (WGS) entry which is preliminary data.</text>
</comment>
<dbReference type="GO" id="GO:0005802">
    <property type="term" value="C:trans-Golgi network"/>
    <property type="evidence" value="ECO:0007669"/>
    <property type="project" value="TreeGrafter"/>
</dbReference>
<dbReference type="PANTHER" id="PTHR21236:SF1">
    <property type="entry name" value="PROTEIN YIPF6"/>
    <property type="match status" value="1"/>
</dbReference>
<organism evidence="8 9">
    <name type="scientific">Acipenser ruthenus</name>
    <name type="common">Sterlet sturgeon</name>
    <dbReference type="NCBI Taxonomy" id="7906"/>
    <lineage>
        <taxon>Eukaryota</taxon>
        <taxon>Metazoa</taxon>
        <taxon>Chordata</taxon>
        <taxon>Craniata</taxon>
        <taxon>Vertebrata</taxon>
        <taxon>Euteleostomi</taxon>
        <taxon>Actinopterygii</taxon>
        <taxon>Chondrostei</taxon>
        <taxon>Acipenseriformes</taxon>
        <taxon>Acipenseridae</taxon>
        <taxon>Acipenser</taxon>
    </lineage>
</organism>
<feature type="domain" description="Yip1" evidence="7">
    <location>
        <begin position="209"/>
        <end position="353"/>
    </location>
</feature>
<gene>
    <name evidence="8" type="ORF">EOD39_20879</name>
</gene>
<feature type="transmembrane region" description="Helical" evidence="6">
    <location>
        <begin position="305"/>
        <end position="326"/>
    </location>
</feature>
<evidence type="ECO:0000256" key="6">
    <source>
        <dbReference type="RuleBase" id="RU361264"/>
    </source>
</evidence>
<keyword evidence="3 6" id="KW-0812">Transmembrane</keyword>
<feature type="transmembrane region" description="Helical" evidence="6">
    <location>
        <begin position="244"/>
        <end position="265"/>
    </location>
</feature>
<dbReference type="PANTHER" id="PTHR21236">
    <property type="entry name" value="GOLGI MEMBRANE PROTEIN YIP1"/>
    <property type="match status" value="1"/>
</dbReference>
<evidence type="ECO:0000259" key="7">
    <source>
        <dbReference type="Pfam" id="PF04893"/>
    </source>
</evidence>
<feature type="transmembrane region" description="Helical" evidence="6">
    <location>
        <begin position="277"/>
        <end position="299"/>
    </location>
</feature>
<name>A0A444UU94_ACIRT</name>
<comment type="subcellular location">
    <subcellularLocation>
        <location evidence="6">Golgi apparatus membrane</location>
        <topology evidence="6">Multi-pass membrane protein</topology>
    </subcellularLocation>
    <subcellularLocation>
        <location evidence="1">Membrane</location>
        <topology evidence="1">Multi-pass membrane protein</topology>
    </subcellularLocation>
</comment>
<feature type="transmembrane region" description="Helical" evidence="6">
    <location>
        <begin position="338"/>
        <end position="355"/>
    </location>
</feature>
<keyword evidence="9" id="KW-1185">Reference proteome</keyword>
<comment type="similarity">
    <text evidence="2 6">Belongs to the YIP1 family.</text>
</comment>
<dbReference type="EMBL" id="SCEB01007925">
    <property type="protein sequence ID" value="RXM91729.1"/>
    <property type="molecule type" value="Genomic_DNA"/>
</dbReference>
<dbReference type="GO" id="GO:0000139">
    <property type="term" value="C:Golgi membrane"/>
    <property type="evidence" value="ECO:0007669"/>
    <property type="project" value="UniProtKB-SubCell"/>
</dbReference>
<dbReference type="GO" id="GO:0006888">
    <property type="term" value="P:endoplasmic reticulum to Golgi vesicle-mediated transport"/>
    <property type="evidence" value="ECO:0007669"/>
    <property type="project" value="InterPro"/>
</dbReference>
<accession>A0A444UU94</accession>
<evidence type="ECO:0000256" key="2">
    <source>
        <dbReference type="ARBA" id="ARBA00010596"/>
    </source>
</evidence>
<evidence type="ECO:0000256" key="4">
    <source>
        <dbReference type="ARBA" id="ARBA00022989"/>
    </source>
</evidence>
<evidence type="ECO:0000256" key="1">
    <source>
        <dbReference type="ARBA" id="ARBA00004141"/>
    </source>
</evidence>
<evidence type="ECO:0000313" key="9">
    <source>
        <dbReference type="Proteomes" id="UP000289886"/>
    </source>
</evidence>
<proteinExistence type="inferred from homology"/>
<dbReference type="Pfam" id="PF04893">
    <property type="entry name" value="Yip1"/>
    <property type="match status" value="1"/>
</dbReference>
<dbReference type="AlphaFoldDB" id="A0A444UU94"/>
<dbReference type="Proteomes" id="UP000289886">
    <property type="component" value="Unassembled WGS sequence"/>
</dbReference>
<protein>
    <recommendedName>
        <fullName evidence="6">Protein YIPF</fullName>
    </recommendedName>
</protein>
<keyword evidence="4 6" id="KW-1133">Transmembrane helix</keyword>
<sequence>MGDHEGWEYGVLFTAGSSSDDGDPDYASIPEDYPIILEDPTHGARPFQPKSVRVIKHKPSAIAFSEDCTWAMVEETAAKISSEAGFPGRLVQRTCEPINTESSVKSREHAKQGVNISGPRDELCMLRECLEENYETATCQCCLFAGLSDVSISEDIPVEGEITVPVGSPSHDDEYSTLDEPVKETILRDLKAVGKKFCHVMYPKKSTTLLRDWDLWGPLLLCVTLALMLQGGSADSKEDGGPQFAEVFVIIWFGSVIITLNSKLLGGTISFFQSLCVLGYCILPLTVAMIVCRLVLLGGTGTASFIVRFIVVVASFGWSTFASTAFLADSQPPNRKALVVYPVFLFYFVISWMILTFSPSHSDGTTGTGP</sequence>
<dbReference type="InterPro" id="IPR045231">
    <property type="entry name" value="Yip1/4-like"/>
</dbReference>
<evidence type="ECO:0000256" key="3">
    <source>
        <dbReference type="ARBA" id="ARBA00022692"/>
    </source>
</evidence>
<keyword evidence="5 6" id="KW-0472">Membrane</keyword>